<dbReference type="InterPro" id="IPR017853">
    <property type="entry name" value="GH"/>
</dbReference>
<dbReference type="Gene3D" id="3.20.20.80">
    <property type="entry name" value="Glycosidases"/>
    <property type="match status" value="1"/>
</dbReference>
<comment type="similarity">
    <text evidence="1">Belongs to the glycosyl hydrolase 25 family.</text>
</comment>
<evidence type="ECO:0000256" key="1">
    <source>
        <dbReference type="ARBA" id="ARBA00010646"/>
    </source>
</evidence>
<evidence type="ECO:0000256" key="2">
    <source>
        <dbReference type="ARBA" id="ARBA00022801"/>
    </source>
</evidence>
<dbReference type="SMART" id="SM00257">
    <property type="entry name" value="LysM"/>
    <property type="match status" value="2"/>
</dbReference>
<evidence type="ECO:0000259" key="4">
    <source>
        <dbReference type="PROSITE" id="PS51782"/>
    </source>
</evidence>
<feature type="domain" description="LysM" evidence="4">
    <location>
        <begin position="223"/>
        <end position="269"/>
    </location>
</feature>
<dbReference type="GO" id="GO:0016052">
    <property type="term" value="P:carbohydrate catabolic process"/>
    <property type="evidence" value="ECO:0007669"/>
    <property type="project" value="TreeGrafter"/>
</dbReference>
<dbReference type="GO" id="GO:0003796">
    <property type="term" value="F:lysozyme activity"/>
    <property type="evidence" value="ECO:0007669"/>
    <property type="project" value="InterPro"/>
</dbReference>
<dbReference type="Pfam" id="PF01183">
    <property type="entry name" value="Glyco_hydro_25"/>
    <property type="match status" value="1"/>
</dbReference>
<dbReference type="GO" id="GO:0009253">
    <property type="term" value="P:peptidoglycan catabolic process"/>
    <property type="evidence" value="ECO:0007669"/>
    <property type="project" value="InterPro"/>
</dbReference>
<dbReference type="CDD" id="cd00118">
    <property type="entry name" value="LysM"/>
    <property type="match status" value="2"/>
</dbReference>
<dbReference type="GO" id="GO:0016998">
    <property type="term" value="P:cell wall macromolecule catabolic process"/>
    <property type="evidence" value="ECO:0007669"/>
    <property type="project" value="InterPro"/>
</dbReference>
<gene>
    <name evidence="5" type="ORF">HGMM_F51C01C31</name>
</gene>
<accession>H5SMX5</accession>
<dbReference type="EMBL" id="AP011777">
    <property type="protein sequence ID" value="BAL57511.1"/>
    <property type="molecule type" value="Genomic_DNA"/>
</dbReference>
<proteinExistence type="inferred from homology"/>
<dbReference type="Pfam" id="PF01476">
    <property type="entry name" value="LysM"/>
    <property type="match status" value="2"/>
</dbReference>
<dbReference type="AlphaFoldDB" id="H5SMX5"/>
<dbReference type="PANTHER" id="PTHR34135">
    <property type="entry name" value="LYSOZYME"/>
    <property type="match status" value="1"/>
</dbReference>
<feature type="domain" description="LysM" evidence="4">
    <location>
        <begin position="279"/>
        <end position="323"/>
    </location>
</feature>
<name>H5SMX5_9CHLR</name>
<dbReference type="PROSITE" id="PS51782">
    <property type="entry name" value="LYSM"/>
    <property type="match status" value="2"/>
</dbReference>
<reference evidence="5" key="1">
    <citation type="journal article" date="2005" name="Environ. Microbiol.">
        <title>Genetic and functional properties of uncultivated thermophilic crenarchaeotes from a subsurface gold mine as revealed by analysis of genome fragments.</title>
        <authorList>
            <person name="Nunoura T."/>
            <person name="Hirayama H."/>
            <person name="Takami H."/>
            <person name="Oida H."/>
            <person name="Nishi S."/>
            <person name="Shimamura S."/>
            <person name="Suzuki Y."/>
            <person name="Inagaki F."/>
            <person name="Takai K."/>
            <person name="Nealson K.H."/>
            <person name="Horikoshi K."/>
        </authorList>
    </citation>
    <scope>NUCLEOTIDE SEQUENCE</scope>
</reference>
<dbReference type="Gene3D" id="3.10.350.10">
    <property type="entry name" value="LysM domain"/>
    <property type="match status" value="2"/>
</dbReference>
<evidence type="ECO:0000313" key="5">
    <source>
        <dbReference type="EMBL" id="BAL57511.1"/>
    </source>
</evidence>
<protein>
    <submittedName>
        <fullName evidence="5">Lyzozyme</fullName>
    </submittedName>
</protein>
<dbReference type="InterPro" id="IPR002053">
    <property type="entry name" value="Glyco_hydro_25"/>
</dbReference>
<dbReference type="SUPFAM" id="SSF51445">
    <property type="entry name" value="(Trans)glycosidases"/>
    <property type="match status" value="1"/>
</dbReference>
<organism evidence="5">
    <name type="scientific">uncultured Chloroflexota bacterium</name>
    <dbReference type="NCBI Taxonomy" id="166587"/>
    <lineage>
        <taxon>Bacteria</taxon>
        <taxon>Bacillati</taxon>
        <taxon>Chloroflexota</taxon>
        <taxon>environmental samples</taxon>
    </lineage>
</organism>
<dbReference type="InterPro" id="IPR018077">
    <property type="entry name" value="Glyco_hydro_fam25_subgr"/>
</dbReference>
<dbReference type="InterPro" id="IPR018392">
    <property type="entry name" value="LysM"/>
</dbReference>
<sequence length="324" mass="35875">MPTVPGIDVSYWQSGIDWPKVRAAGMRFVFIRASDGQRYTDPVFLTNWQGSGNAGLLRGAYHFFRPSQDPGRQAASFLKTFRAATTIMELPPVLDLEVPEGQSTARIVERAKAWLDKVEQELGCKPIIYSNLSFLRTYFVIAGGPPEWVNDYPLWLAWYPSNYTEGMLPPLPPGWFKWTFWQYSQTGRVNGINTAVDLDLFNGTLEELYRLANAQMPSTPTPIEHTIASGETFETIANKYGVTVRELVMANPQLLKVGEKLTIPAPLAIPQESASPGPKTYVVQPGDTLTSIAIKFNTTIPALVAANRLSDPNTIVVGQTLVIP</sequence>
<dbReference type="PROSITE" id="PS51904">
    <property type="entry name" value="GLYCOSYL_HYDROL_F25_2"/>
    <property type="match status" value="1"/>
</dbReference>
<keyword evidence="3" id="KW-0326">Glycosidase</keyword>
<dbReference type="SUPFAM" id="SSF54106">
    <property type="entry name" value="LysM domain"/>
    <property type="match status" value="2"/>
</dbReference>
<evidence type="ECO:0000256" key="3">
    <source>
        <dbReference type="ARBA" id="ARBA00023295"/>
    </source>
</evidence>
<dbReference type="SMART" id="SM00641">
    <property type="entry name" value="Glyco_25"/>
    <property type="match status" value="1"/>
</dbReference>
<dbReference type="InterPro" id="IPR036779">
    <property type="entry name" value="LysM_dom_sf"/>
</dbReference>
<keyword evidence="2" id="KW-0378">Hydrolase</keyword>
<dbReference type="PANTHER" id="PTHR34135:SF2">
    <property type="entry name" value="LYSOZYME"/>
    <property type="match status" value="1"/>
</dbReference>
<reference evidence="5" key="2">
    <citation type="journal article" date="2012" name="PLoS ONE">
        <title>A Deeply Branching Thermophilic Bacterium with an Ancient Acetyl-CoA Pathway Dominates a Subsurface Ecosystem.</title>
        <authorList>
            <person name="Takami H."/>
            <person name="Noguchi H."/>
            <person name="Takaki Y."/>
            <person name="Uchiyama I."/>
            <person name="Toyoda A."/>
            <person name="Nishi S."/>
            <person name="Chee G.-J."/>
            <person name="Arai W."/>
            <person name="Nunoura T."/>
            <person name="Itoh T."/>
            <person name="Hattori M."/>
            <person name="Takai K."/>
        </authorList>
    </citation>
    <scope>NUCLEOTIDE SEQUENCE</scope>
</reference>